<proteinExistence type="predicted"/>
<feature type="region of interest" description="Disordered" evidence="1">
    <location>
        <begin position="113"/>
        <end position="138"/>
    </location>
</feature>
<feature type="compositionally biased region" description="Polar residues" evidence="1">
    <location>
        <begin position="113"/>
        <end position="131"/>
    </location>
</feature>
<dbReference type="RefSeq" id="WP_074723453.1">
    <property type="nucleotide sequence ID" value="NZ_CBCRVS010000005.1"/>
</dbReference>
<keyword evidence="3" id="KW-1185">Reference proteome</keyword>
<sequence length="138" mass="15208">MSKDTNKQTAATLFASTTHDVLWANPKGEFFTSENIGTLSLKAGQKLTKFERTEEVTEDDKAVKPMTATDAIAFILKAESLEELKPFETDERKTVKIAYDGRTAELVAKIEVSTSQEVKTAEGTQEGTNGNEDTEDKK</sequence>
<accession>A0A1H9LM97</accession>
<protein>
    <submittedName>
        <fullName evidence="2">Uncharacterized protein</fullName>
    </submittedName>
</protein>
<gene>
    <name evidence="2" type="ORF">SAMN05444355_10764</name>
</gene>
<dbReference type="AlphaFoldDB" id="A0A1H9LM97"/>
<name>A0A1H9LM97_FLAFI</name>
<reference evidence="3" key="1">
    <citation type="submission" date="2016-10" db="EMBL/GenBank/DDBJ databases">
        <authorList>
            <person name="Varghese N."/>
            <person name="Submissions S."/>
        </authorList>
    </citation>
    <scope>NUCLEOTIDE SEQUENCE [LARGE SCALE GENOMIC DNA]</scope>
    <source>
        <strain evidence="3">DSM 15719</strain>
    </source>
</reference>
<evidence type="ECO:0000313" key="2">
    <source>
        <dbReference type="EMBL" id="SER12013.1"/>
    </source>
</evidence>
<evidence type="ECO:0000256" key="1">
    <source>
        <dbReference type="SAM" id="MobiDB-lite"/>
    </source>
</evidence>
<dbReference type="EMBL" id="FOFZ01000007">
    <property type="protein sequence ID" value="SER12013.1"/>
    <property type="molecule type" value="Genomic_DNA"/>
</dbReference>
<dbReference type="Proteomes" id="UP000183658">
    <property type="component" value="Unassembled WGS sequence"/>
</dbReference>
<evidence type="ECO:0000313" key="3">
    <source>
        <dbReference type="Proteomes" id="UP000183658"/>
    </source>
</evidence>
<organism evidence="2 3">
    <name type="scientific">Flavobacterium frigoris</name>
    <dbReference type="NCBI Taxonomy" id="229204"/>
    <lineage>
        <taxon>Bacteria</taxon>
        <taxon>Pseudomonadati</taxon>
        <taxon>Bacteroidota</taxon>
        <taxon>Flavobacteriia</taxon>
        <taxon>Flavobacteriales</taxon>
        <taxon>Flavobacteriaceae</taxon>
        <taxon>Flavobacterium</taxon>
    </lineage>
</organism>
<dbReference type="OrthoDB" id="9855791at2"/>